<accession>A0A916Q7S5</accession>
<gene>
    <name evidence="6" type="ORF">ANBU17_22340</name>
</gene>
<dbReference type="PANTHER" id="PTHR39181">
    <property type="entry name" value="TYROSINE-PROTEIN PHOSPHATASE YWQE"/>
    <property type="match status" value="1"/>
</dbReference>
<dbReference type="GO" id="GO:0004725">
    <property type="term" value="F:protein tyrosine phosphatase activity"/>
    <property type="evidence" value="ECO:0007669"/>
    <property type="project" value="UniProtKB-EC"/>
</dbReference>
<dbReference type="Pfam" id="PF19567">
    <property type="entry name" value="CpsB_CapC"/>
    <property type="match status" value="1"/>
</dbReference>
<dbReference type="PANTHER" id="PTHR39181:SF1">
    <property type="entry name" value="TYROSINE-PROTEIN PHOSPHATASE YWQE"/>
    <property type="match status" value="1"/>
</dbReference>
<dbReference type="Gene3D" id="3.20.20.140">
    <property type="entry name" value="Metal-dependent hydrolases"/>
    <property type="match status" value="1"/>
</dbReference>
<evidence type="ECO:0000256" key="5">
    <source>
        <dbReference type="ARBA" id="ARBA00051722"/>
    </source>
</evidence>
<dbReference type="EMBL" id="BLYI01000047">
    <property type="protein sequence ID" value="GFO85887.1"/>
    <property type="molecule type" value="Genomic_DNA"/>
</dbReference>
<evidence type="ECO:0000256" key="4">
    <source>
        <dbReference type="ARBA" id="ARBA00022912"/>
    </source>
</evidence>
<dbReference type="AlphaFoldDB" id="A0A916Q7S5"/>
<sequence>MIDIHTHILPGLDDGARDMDDSLAMAEVALKSGVHTVVATSHANTGGYFREYGPEVYEERLQAFRRALEQEGMPLTVLSGMEIFTTEDVPELIEDGRLIPINHTSFFLMEFAFGIEAFEMDQMLGNVLAMGLTPVIAHPERYACVQESPERVNGWMKKGCLAQINRGSVFGRFGGRAKECADALLEQRWVTCIASDAHKPYERTPYMADIKEYMEERFSYRYSRELLYENPRKILMGSASAENNRSEIVS</sequence>
<dbReference type="EC" id="3.1.3.48" evidence="2"/>
<evidence type="ECO:0000256" key="1">
    <source>
        <dbReference type="ARBA" id="ARBA00005750"/>
    </source>
</evidence>
<dbReference type="InterPro" id="IPR016195">
    <property type="entry name" value="Pol/histidinol_Pase-like"/>
</dbReference>
<evidence type="ECO:0000256" key="3">
    <source>
        <dbReference type="ARBA" id="ARBA00022801"/>
    </source>
</evidence>
<comment type="similarity">
    <text evidence="1">Belongs to the metallo-dependent hydrolases superfamily. CpsB/CapC family.</text>
</comment>
<dbReference type="GO" id="GO:0030145">
    <property type="term" value="F:manganese ion binding"/>
    <property type="evidence" value="ECO:0007669"/>
    <property type="project" value="InterPro"/>
</dbReference>
<dbReference type="PIRSF" id="PIRSF016557">
    <property type="entry name" value="Caps_synth_CpsB"/>
    <property type="match status" value="1"/>
</dbReference>
<evidence type="ECO:0000256" key="2">
    <source>
        <dbReference type="ARBA" id="ARBA00013064"/>
    </source>
</evidence>
<comment type="caution">
    <text evidence="6">The sequence shown here is derived from an EMBL/GenBank/DDBJ whole genome shotgun (WGS) entry which is preliminary data.</text>
</comment>
<dbReference type="InterPro" id="IPR016667">
    <property type="entry name" value="Caps_polysacc_synth_CpsB/CapC"/>
</dbReference>
<protein>
    <recommendedName>
        <fullName evidence="2">protein-tyrosine-phosphatase</fullName>
        <ecNumber evidence="2">3.1.3.48</ecNumber>
    </recommendedName>
</protein>
<keyword evidence="4" id="KW-0904">Protein phosphatase</keyword>
<proteinExistence type="inferred from homology"/>
<name>A0A916Q7S5_9FIRM</name>
<organism evidence="6 7">
    <name type="scientific">Anaerostipes butyraticus</name>
    <dbReference type="NCBI Taxonomy" id="645466"/>
    <lineage>
        <taxon>Bacteria</taxon>
        <taxon>Bacillati</taxon>
        <taxon>Bacillota</taxon>
        <taxon>Clostridia</taxon>
        <taxon>Lachnospirales</taxon>
        <taxon>Lachnospiraceae</taxon>
        <taxon>Anaerostipes</taxon>
    </lineage>
</organism>
<dbReference type="SUPFAM" id="SSF89550">
    <property type="entry name" value="PHP domain-like"/>
    <property type="match status" value="1"/>
</dbReference>
<reference evidence="6" key="1">
    <citation type="submission" date="2020-06" db="EMBL/GenBank/DDBJ databases">
        <title>Characterization of fructooligosaccharide metabolism and fructooligosaccharide-degrading enzymes in human commensal butyrate producers.</title>
        <authorList>
            <person name="Tanno H."/>
            <person name="Fujii T."/>
            <person name="Hirano K."/>
            <person name="Maeno S."/>
            <person name="Tonozuka T."/>
            <person name="Sakamoto M."/>
            <person name="Ohkuma M."/>
            <person name="Tochio T."/>
            <person name="Endo A."/>
        </authorList>
    </citation>
    <scope>NUCLEOTIDE SEQUENCE</scope>
    <source>
        <strain evidence="6">JCM 17466</strain>
    </source>
</reference>
<comment type="catalytic activity">
    <reaction evidence="5">
        <text>O-phospho-L-tyrosyl-[protein] + H2O = L-tyrosyl-[protein] + phosphate</text>
        <dbReference type="Rhea" id="RHEA:10684"/>
        <dbReference type="Rhea" id="RHEA-COMP:10136"/>
        <dbReference type="Rhea" id="RHEA-COMP:20101"/>
        <dbReference type="ChEBI" id="CHEBI:15377"/>
        <dbReference type="ChEBI" id="CHEBI:43474"/>
        <dbReference type="ChEBI" id="CHEBI:46858"/>
        <dbReference type="ChEBI" id="CHEBI:61978"/>
        <dbReference type="EC" id="3.1.3.48"/>
    </reaction>
</comment>
<dbReference type="Proteomes" id="UP000613208">
    <property type="component" value="Unassembled WGS sequence"/>
</dbReference>
<dbReference type="RefSeq" id="WP_201311576.1">
    <property type="nucleotide sequence ID" value="NZ_BLYI01000047.1"/>
</dbReference>
<keyword evidence="3" id="KW-0378">Hydrolase</keyword>
<keyword evidence="7" id="KW-1185">Reference proteome</keyword>
<evidence type="ECO:0000313" key="6">
    <source>
        <dbReference type="EMBL" id="GFO85887.1"/>
    </source>
</evidence>
<evidence type="ECO:0000313" key="7">
    <source>
        <dbReference type="Proteomes" id="UP000613208"/>
    </source>
</evidence>